<dbReference type="InterPro" id="IPR001806">
    <property type="entry name" value="Small_GTPase"/>
</dbReference>
<dbReference type="InterPro" id="IPR003578">
    <property type="entry name" value="Small_GTPase_Rho"/>
</dbReference>
<evidence type="ECO:0000256" key="1">
    <source>
        <dbReference type="ARBA" id="ARBA00022741"/>
    </source>
</evidence>
<evidence type="ECO:0000259" key="3">
    <source>
        <dbReference type="Pfam" id="PF14479"/>
    </source>
</evidence>
<dbReference type="SUPFAM" id="SSF52540">
    <property type="entry name" value="P-loop containing nucleoside triphosphate hydrolases"/>
    <property type="match status" value="1"/>
</dbReference>
<dbReference type="EMBL" id="MU004191">
    <property type="protein sequence ID" value="KAF2493789.1"/>
    <property type="molecule type" value="Genomic_DNA"/>
</dbReference>
<dbReference type="PANTHER" id="PTHR24072">
    <property type="entry name" value="RHO FAMILY GTPASE"/>
    <property type="match status" value="1"/>
</dbReference>
<evidence type="ECO:0000256" key="2">
    <source>
        <dbReference type="ARBA" id="ARBA00023134"/>
    </source>
</evidence>
<keyword evidence="2" id="KW-0342">GTP-binding</keyword>
<dbReference type="InterPro" id="IPR027417">
    <property type="entry name" value="P-loop_NTPase"/>
</dbReference>
<dbReference type="PRINTS" id="PR00449">
    <property type="entry name" value="RASTRNSFRMNG"/>
</dbReference>
<gene>
    <name evidence="4" type="ORF">BU16DRAFT_582840</name>
</gene>
<dbReference type="Gene3D" id="1.20.120.1020">
    <property type="entry name" value="Prion-inhibition and propagation, HeLo domain"/>
    <property type="match status" value="1"/>
</dbReference>
<dbReference type="Pfam" id="PF14479">
    <property type="entry name" value="HeLo"/>
    <property type="match status" value="1"/>
</dbReference>
<sequence length="483" mass="53334">MEVAGLALGVAGLARLFSACANGFALIRRGRALGHDVRILEAKFSNQELRLRAWGRACGFAEDGEAGRRGVEGAETNKNYDERLDVPELRANVAETLECITTLLYDGAGLRGRYGLKPFPVDENNDASSPTADSADGVEKRKNFNRLSFLHSSRANKEKSSSFRSSAAWAIEDRSKFAELVSLLKDLVDDLEDITRATDIPRRQLVFIGYEIEAITDVETLEEMEMTGEGEHDTVSDAASLRLEVISGAASSVRASIGSRSLRSFRTLQSYETARSRFSDPSSRSSVASTADRNTRVDLKCAKVLVTGPLESYKTHLLQNFISTSILRHYKRAVFERYQAASPAFLLNGHIVVPFRYDDHEIMFSLWDTVGEENYDRRQLYSNADVVLICNSASVTGRNEMRQTWAPEAKSSNTPYMLVNIKPGDGDNGVFTNVAEETEEGAHVSTSEILGLNLGDEFGALSYLQCSLSDENSVTQVFERVAE</sequence>
<dbReference type="OrthoDB" id="20872at2759"/>
<dbReference type="InterPro" id="IPR038305">
    <property type="entry name" value="HeLo_sf"/>
</dbReference>
<dbReference type="Gene3D" id="3.40.50.300">
    <property type="entry name" value="P-loop containing nucleotide triphosphate hydrolases"/>
    <property type="match status" value="1"/>
</dbReference>
<dbReference type="GO" id="GO:0003924">
    <property type="term" value="F:GTPase activity"/>
    <property type="evidence" value="ECO:0007669"/>
    <property type="project" value="InterPro"/>
</dbReference>
<dbReference type="GO" id="GO:0007264">
    <property type="term" value="P:small GTPase-mediated signal transduction"/>
    <property type="evidence" value="ECO:0007669"/>
    <property type="project" value="InterPro"/>
</dbReference>
<keyword evidence="5" id="KW-1185">Reference proteome</keyword>
<evidence type="ECO:0000313" key="5">
    <source>
        <dbReference type="Proteomes" id="UP000799750"/>
    </source>
</evidence>
<feature type="domain" description="Prion-inhibition and propagation HeLo" evidence="3">
    <location>
        <begin position="5"/>
        <end position="223"/>
    </location>
</feature>
<dbReference type="Proteomes" id="UP000799750">
    <property type="component" value="Unassembled WGS sequence"/>
</dbReference>
<keyword evidence="1" id="KW-0547">Nucleotide-binding</keyword>
<dbReference type="SMART" id="SM00174">
    <property type="entry name" value="RHO"/>
    <property type="match status" value="1"/>
</dbReference>
<name>A0A6A6QNU0_9PEZI</name>
<accession>A0A6A6QNU0</accession>
<reference evidence="4" key="1">
    <citation type="journal article" date="2020" name="Stud. Mycol.">
        <title>101 Dothideomycetes genomes: a test case for predicting lifestyles and emergence of pathogens.</title>
        <authorList>
            <person name="Haridas S."/>
            <person name="Albert R."/>
            <person name="Binder M."/>
            <person name="Bloem J."/>
            <person name="Labutti K."/>
            <person name="Salamov A."/>
            <person name="Andreopoulos B."/>
            <person name="Baker S."/>
            <person name="Barry K."/>
            <person name="Bills G."/>
            <person name="Bluhm B."/>
            <person name="Cannon C."/>
            <person name="Castanera R."/>
            <person name="Culley D."/>
            <person name="Daum C."/>
            <person name="Ezra D."/>
            <person name="Gonzalez J."/>
            <person name="Henrissat B."/>
            <person name="Kuo A."/>
            <person name="Liang C."/>
            <person name="Lipzen A."/>
            <person name="Lutzoni F."/>
            <person name="Magnuson J."/>
            <person name="Mondo S."/>
            <person name="Nolan M."/>
            <person name="Ohm R."/>
            <person name="Pangilinan J."/>
            <person name="Park H.-J."/>
            <person name="Ramirez L."/>
            <person name="Alfaro M."/>
            <person name="Sun H."/>
            <person name="Tritt A."/>
            <person name="Yoshinaga Y."/>
            <person name="Zwiers L.-H."/>
            <person name="Turgeon B."/>
            <person name="Goodwin S."/>
            <person name="Spatafora J."/>
            <person name="Crous P."/>
            <person name="Grigoriev I."/>
        </authorList>
    </citation>
    <scope>NUCLEOTIDE SEQUENCE</scope>
    <source>
        <strain evidence="4">CBS 269.34</strain>
    </source>
</reference>
<dbReference type="AlphaFoldDB" id="A0A6A6QNU0"/>
<organism evidence="4 5">
    <name type="scientific">Lophium mytilinum</name>
    <dbReference type="NCBI Taxonomy" id="390894"/>
    <lineage>
        <taxon>Eukaryota</taxon>
        <taxon>Fungi</taxon>
        <taxon>Dikarya</taxon>
        <taxon>Ascomycota</taxon>
        <taxon>Pezizomycotina</taxon>
        <taxon>Dothideomycetes</taxon>
        <taxon>Pleosporomycetidae</taxon>
        <taxon>Mytilinidiales</taxon>
        <taxon>Mytilinidiaceae</taxon>
        <taxon>Lophium</taxon>
    </lineage>
</organism>
<evidence type="ECO:0000313" key="4">
    <source>
        <dbReference type="EMBL" id="KAF2493789.1"/>
    </source>
</evidence>
<protein>
    <recommendedName>
        <fullName evidence="3">Prion-inhibition and propagation HeLo domain-containing protein</fullName>
    </recommendedName>
</protein>
<dbReference type="GO" id="GO:0005525">
    <property type="term" value="F:GTP binding"/>
    <property type="evidence" value="ECO:0007669"/>
    <property type="project" value="UniProtKB-KW"/>
</dbReference>
<dbReference type="InterPro" id="IPR029498">
    <property type="entry name" value="HeLo_dom"/>
</dbReference>
<proteinExistence type="predicted"/>
<dbReference type="Pfam" id="PF00071">
    <property type="entry name" value="Ras"/>
    <property type="match status" value="1"/>
</dbReference>